<dbReference type="VEuPathDB" id="VectorBase:AMEM010752"/>
<keyword evidence="1" id="KW-1133">Transmembrane helix</keyword>
<accession>A0A182V8P0</accession>
<feature type="transmembrane region" description="Helical" evidence="1">
    <location>
        <begin position="67"/>
        <end position="88"/>
    </location>
</feature>
<dbReference type="Proteomes" id="UP000075903">
    <property type="component" value="Unassembled WGS sequence"/>
</dbReference>
<protein>
    <submittedName>
        <fullName evidence="2">Uncharacterized protein</fullName>
    </submittedName>
</protein>
<sequence length="136" mass="14593">MAARWCTGRGGGERTRATAVRNRQLLPLLQRAAATTTTTTVALFLLLLLLLLLLVAVSVVAARVRLLARLLLLLVLNVVKVVIVQYAARKPYPLVLVAHCSRHGIIPGAGLRPPLVVHSRSLVVAAAVSNEEGRRA</sequence>
<dbReference type="EnsemblMetazoa" id="AMEM010752-RA">
    <property type="protein sequence ID" value="AMEM010752-PA"/>
    <property type="gene ID" value="AMEM010752"/>
</dbReference>
<proteinExistence type="predicted"/>
<name>A0A182V8P0_ANOME</name>
<keyword evidence="1" id="KW-0812">Transmembrane</keyword>
<evidence type="ECO:0000313" key="2">
    <source>
        <dbReference type="EnsemblMetazoa" id="AMEM010752-PA"/>
    </source>
</evidence>
<keyword evidence="1" id="KW-0472">Membrane</keyword>
<organism evidence="2 3">
    <name type="scientific">Anopheles merus</name>
    <name type="common">Mosquito</name>
    <dbReference type="NCBI Taxonomy" id="30066"/>
    <lineage>
        <taxon>Eukaryota</taxon>
        <taxon>Metazoa</taxon>
        <taxon>Ecdysozoa</taxon>
        <taxon>Arthropoda</taxon>
        <taxon>Hexapoda</taxon>
        <taxon>Insecta</taxon>
        <taxon>Pterygota</taxon>
        <taxon>Neoptera</taxon>
        <taxon>Endopterygota</taxon>
        <taxon>Diptera</taxon>
        <taxon>Nematocera</taxon>
        <taxon>Culicoidea</taxon>
        <taxon>Culicidae</taxon>
        <taxon>Anophelinae</taxon>
        <taxon>Anopheles</taxon>
    </lineage>
</organism>
<reference evidence="2" key="1">
    <citation type="submission" date="2020-05" db="UniProtKB">
        <authorList>
            <consortium name="EnsemblMetazoa"/>
        </authorList>
    </citation>
    <scope>IDENTIFICATION</scope>
    <source>
        <strain evidence="2">MAF</strain>
    </source>
</reference>
<dbReference type="AlphaFoldDB" id="A0A182V8P0"/>
<evidence type="ECO:0000313" key="3">
    <source>
        <dbReference type="Proteomes" id="UP000075903"/>
    </source>
</evidence>
<feature type="transmembrane region" description="Helical" evidence="1">
    <location>
        <begin position="41"/>
        <end position="60"/>
    </location>
</feature>
<evidence type="ECO:0000256" key="1">
    <source>
        <dbReference type="SAM" id="Phobius"/>
    </source>
</evidence>
<keyword evidence="3" id="KW-1185">Reference proteome</keyword>